<protein>
    <submittedName>
        <fullName evidence="2">Uncharacterized protein</fullName>
    </submittedName>
</protein>
<reference evidence="2 3" key="1">
    <citation type="submission" date="2018-09" db="EMBL/GenBank/DDBJ databases">
        <title>Arachidicoccus sp. nov., a bacterium isolated from soil.</title>
        <authorList>
            <person name="Weon H.-Y."/>
            <person name="Kwon S.-W."/>
            <person name="Lee S.A."/>
        </authorList>
    </citation>
    <scope>NUCLEOTIDE SEQUENCE [LARGE SCALE GENOMIC DNA]</scope>
    <source>
        <strain evidence="2 3">KIS59-12</strain>
    </source>
</reference>
<dbReference type="EMBL" id="CP032489">
    <property type="protein sequence ID" value="AYD48959.1"/>
    <property type="molecule type" value="Genomic_DNA"/>
</dbReference>
<accession>A0A386HTG2</accession>
<evidence type="ECO:0000313" key="3">
    <source>
        <dbReference type="Proteomes" id="UP000266118"/>
    </source>
</evidence>
<dbReference type="RefSeq" id="WP_119990206.1">
    <property type="nucleotide sequence ID" value="NZ_CP032489.1"/>
</dbReference>
<sequence length="183" mass="20619">MKNHSSDADSSKPNAAWPFIVFILFLNTPLLLHAQQISVYSPDLHATLIFDPSQMTSNNARAYALVSHYALDAVNHNLQGTPEKPKDLPKEEKQSRKHADVNRPNDNKETNDSRLQLINECNKKAMALIDQRRKNYIRLKRAQRAEAAAQRAALSGQNQNHQFSSEAFEQLKQINSTGSWGGN</sequence>
<feature type="compositionally biased region" description="Basic and acidic residues" evidence="1">
    <location>
        <begin position="83"/>
        <end position="112"/>
    </location>
</feature>
<feature type="region of interest" description="Disordered" evidence="1">
    <location>
        <begin position="77"/>
        <end position="113"/>
    </location>
</feature>
<organism evidence="2 3">
    <name type="scientific">Arachidicoccus soli</name>
    <dbReference type="NCBI Taxonomy" id="2341117"/>
    <lineage>
        <taxon>Bacteria</taxon>
        <taxon>Pseudomonadati</taxon>
        <taxon>Bacteroidota</taxon>
        <taxon>Chitinophagia</taxon>
        <taxon>Chitinophagales</taxon>
        <taxon>Chitinophagaceae</taxon>
        <taxon>Arachidicoccus</taxon>
    </lineage>
</organism>
<dbReference type="KEGG" id="ark:D6B99_15875"/>
<evidence type="ECO:0000256" key="1">
    <source>
        <dbReference type="SAM" id="MobiDB-lite"/>
    </source>
</evidence>
<name>A0A386HTG2_9BACT</name>
<proteinExistence type="predicted"/>
<keyword evidence="3" id="KW-1185">Reference proteome</keyword>
<dbReference type="Proteomes" id="UP000266118">
    <property type="component" value="Chromosome"/>
</dbReference>
<gene>
    <name evidence="2" type="ORF">D6B99_15875</name>
</gene>
<dbReference type="AlphaFoldDB" id="A0A386HTG2"/>
<evidence type="ECO:0000313" key="2">
    <source>
        <dbReference type="EMBL" id="AYD48959.1"/>
    </source>
</evidence>